<accession>A0A9E7C1R2</accession>
<dbReference type="AlphaFoldDB" id="A0A9E7C1R2"/>
<reference evidence="2" key="1">
    <citation type="journal article" date="2022" name="Int. J. Syst. Evol. Microbiol.">
        <title>Pseudomonas aegrilactucae sp. nov. and Pseudomonas morbosilactucae sp. nov., pathogens causing bacterial rot of lettuce in Japan.</title>
        <authorList>
            <person name="Sawada H."/>
            <person name="Fujikawa T."/>
            <person name="Satou M."/>
        </authorList>
    </citation>
    <scope>NUCLEOTIDE SEQUENCE</scope>
    <source>
        <strain evidence="2">0166_1</strain>
    </source>
</reference>
<evidence type="ECO:0000313" key="3">
    <source>
        <dbReference type="Proteomes" id="UP001162834"/>
    </source>
</evidence>
<keyword evidence="3" id="KW-1185">Reference proteome</keyword>
<dbReference type="KEGG" id="sbae:DSM104329_04176"/>
<evidence type="ECO:0000313" key="2">
    <source>
        <dbReference type="EMBL" id="UGS37755.1"/>
    </source>
</evidence>
<proteinExistence type="predicted"/>
<feature type="region of interest" description="Disordered" evidence="1">
    <location>
        <begin position="60"/>
        <end position="82"/>
    </location>
</feature>
<evidence type="ECO:0000256" key="1">
    <source>
        <dbReference type="SAM" id="MobiDB-lite"/>
    </source>
</evidence>
<dbReference type="EMBL" id="CP087164">
    <property type="protein sequence ID" value="UGS37755.1"/>
    <property type="molecule type" value="Genomic_DNA"/>
</dbReference>
<dbReference type="Proteomes" id="UP001162834">
    <property type="component" value="Chromosome"/>
</dbReference>
<sequence>MDASTRAAPAVVGIVPAAAFAARPRLLAALECALPVRFEPREPGDADGLDGLVRVGVEAPPPPGRPCLDAAADERPDGGRPVPVRLEPGAGLDARLCGATLTDGPAATVAPLRLTGPAMPMARRGDDVLWARGVGRCERVAMAPCELAAHETLRHRLVPGRCLGLLALVHFLRGVCSGALWSPPPLRAAFILDDPNLHWPTYGHVDFAELAGDAERHGYHVAMATTPLDGWFAHPRACGVFRRHDRRLSLLVHGRLHHGPELGRLRDPAAATSWAHDALHRVARLERRAGLRIARVMAPPHERLSEAAAVGLMAGGFEAVTMSRPYPWVEGDWLAQPAGGGPLVGWETTDQVAGGLPVLLRNGFDHPREDLVLRAFLDQPLVLYGHQQELAGGLDRLREAAAQINALGPVRWGSMECLARRSFDTRRDGARMFVRLSARCARVEVPDGVRELVVSHSAGAWEPRAVPFEGPGVAELSIGARMPPGDRLRAPVAAIVRRIVTEGRDRIAPLRAAGTRALARPRPRPG</sequence>
<gene>
    <name evidence="2" type="ORF">DSM104329_04176</name>
</gene>
<organism evidence="2 3">
    <name type="scientific">Capillimicrobium parvum</name>
    <dbReference type="NCBI Taxonomy" id="2884022"/>
    <lineage>
        <taxon>Bacteria</taxon>
        <taxon>Bacillati</taxon>
        <taxon>Actinomycetota</taxon>
        <taxon>Thermoleophilia</taxon>
        <taxon>Solirubrobacterales</taxon>
        <taxon>Capillimicrobiaceae</taxon>
        <taxon>Capillimicrobium</taxon>
    </lineage>
</organism>
<name>A0A9E7C1R2_9ACTN</name>
<protein>
    <submittedName>
        <fullName evidence="2">Uncharacterized protein</fullName>
    </submittedName>
</protein>